<feature type="domain" description="Acyl-CoA oxidase/dehydrogenase middle" evidence="8">
    <location>
        <begin position="153"/>
        <end position="255"/>
    </location>
</feature>
<feature type="domain" description="Acyl-CoA dehydrogenase/oxidase C-terminal" evidence="7">
    <location>
        <begin position="267"/>
        <end position="418"/>
    </location>
</feature>
<keyword evidence="11" id="KW-1185">Reference proteome</keyword>
<dbReference type="InterPro" id="IPR009075">
    <property type="entry name" value="AcylCo_DH/oxidase_C"/>
</dbReference>
<keyword evidence="5 6" id="KW-0560">Oxidoreductase</keyword>
<evidence type="ECO:0008006" key="12">
    <source>
        <dbReference type="Google" id="ProtNLM"/>
    </source>
</evidence>
<dbReference type="PANTHER" id="PTHR48083">
    <property type="entry name" value="MEDIUM-CHAIN SPECIFIC ACYL-COA DEHYDROGENASE, MITOCHONDRIAL-RELATED"/>
    <property type="match status" value="1"/>
</dbReference>
<evidence type="ECO:0000259" key="8">
    <source>
        <dbReference type="Pfam" id="PF02770"/>
    </source>
</evidence>
<name>A0A0D1Y3W8_9PEZI</name>
<dbReference type="Proteomes" id="UP000053259">
    <property type="component" value="Unassembled WGS sequence"/>
</dbReference>
<dbReference type="GO" id="GO:0033539">
    <property type="term" value="P:fatty acid beta-oxidation using acyl-CoA dehydrogenase"/>
    <property type="evidence" value="ECO:0007669"/>
    <property type="project" value="TreeGrafter"/>
</dbReference>
<organism evidence="10 11">
    <name type="scientific">Verruconis gallopava</name>
    <dbReference type="NCBI Taxonomy" id="253628"/>
    <lineage>
        <taxon>Eukaryota</taxon>
        <taxon>Fungi</taxon>
        <taxon>Dikarya</taxon>
        <taxon>Ascomycota</taxon>
        <taxon>Pezizomycotina</taxon>
        <taxon>Dothideomycetes</taxon>
        <taxon>Pleosporomycetidae</taxon>
        <taxon>Venturiales</taxon>
        <taxon>Sympoventuriaceae</taxon>
        <taxon>Verruconis</taxon>
    </lineage>
</organism>
<dbReference type="InterPro" id="IPR036250">
    <property type="entry name" value="AcylCo_DH-like_C"/>
</dbReference>
<dbReference type="HOGENOM" id="CLU_018204_1_2_1"/>
<dbReference type="OrthoDB" id="434771at2759"/>
<comment type="similarity">
    <text evidence="2 6">Belongs to the acyl-CoA dehydrogenase family.</text>
</comment>
<evidence type="ECO:0000256" key="6">
    <source>
        <dbReference type="RuleBase" id="RU362125"/>
    </source>
</evidence>
<dbReference type="InterPro" id="IPR046373">
    <property type="entry name" value="Acyl-CoA_Oxase/DH_mid-dom_sf"/>
</dbReference>
<accession>A0A0D1Y3W8</accession>
<dbReference type="SUPFAM" id="SSF47203">
    <property type="entry name" value="Acyl-CoA dehydrogenase C-terminal domain-like"/>
    <property type="match status" value="1"/>
</dbReference>
<proteinExistence type="inferred from homology"/>
<dbReference type="STRING" id="253628.A0A0D1Y3W8"/>
<gene>
    <name evidence="10" type="ORF">PV09_00488</name>
</gene>
<reference evidence="10 11" key="1">
    <citation type="submission" date="2015-01" db="EMBL/GenBank/DDBJ databases">
        <title>The Genome Sequence of Ochroconis gallopava CBS43764.</title>
        <authorList>
            <consortium name="The Broad Institute Genomics Platform"/>
            <person name="Cuomo C."/>
            <person name="de Hoog S."/>
            <person name="Gorbushina A."/>
            <person name="Stielow B."/>
            <person name="Teixiera M."/>
            <person name="Abouelleil A."/>
            <person name="Chapman S.B."/>
            <person name="Priest M."/>
            <person name="Young S.K."/>
            <person name="Wortman J."/>
            <person name="Nusbaum C."/>
            <person name="Birren B."/>
        </authorList>
    </citation>
    <scope>NUCLEOTIDE SEQUENCE [LARGE SCALE GENOMIC DNA]</scope>
    <source>
        <strain evidence="10 11">CBS 43764</strain>
    </source>
</reference>
<evidence type="ECO:0000256" key="2">
    <source>
        <dbReference type="ARBA" id="ARBA00009347"/>
    </source>
</evidence>
<dbReference type="InterPro" id="IPR037069">
    <property type="entry name" value="AcylCoA_DH/ox_N_sf"/>
</dbReference>
<dbReference type="GO" id="GO:0003995">
    <property type="term" value="F:acyl-CoA dehydrogenase activity"/>
    <property type="evidence" value="ECO:0007669"/>
    <property type="project" value="TreeGrafter"/>
</dbReference>
<dbReference type="RefSeq" id="XP_016219490.1">
    <property type="nucleotide sequence ID" value="XM_016353233.1"/>
</dbReference>
<dbReference type="InterPro" id="IPR050741">
    <property type="entry name" value="Acyl-CoA_dehydrogenase"/>
</dbReference>
<dbReference type="GeneID" id="27308461"/>
<dbReference type="FunFam" id="2.40.110.10:FF:000002">
    <property type="entry name" value="Acyl-CoA dehydrogenase fadE12"/>
    <property type="match status" value="1"/>
</dbReference>
<dbReference type="GO" id="GO:0050660">
    <property type="term" value="F:flavin adenine dinucleotide binding"/>
    <property type="evidence" value="ECO:0007669"/>
    <property type="project" value="InterPro"/>
</dbReference>
<dbReference type="Pfam" id="PF02770">
    <property type="entry name" value="Acyl-CoA_dh_M"/>
    <property type="match status" value="1"/>
</dbReference>
<dbReference type="InterPro" id="IPR009100">
    <property type="entry name" value="AcylCoA_DH/oxidase_NM_dom_sf"/>
</dbReference>
<dbReference type="InterPro" id="IPR013786">
    <property type="entry name" value="AcylCoA_DH/ox_N"/>
</dbReference>
<evidence type="ECO:0000256" key="4">
    <source>
        <dbReference type="ARBA" id="ARBA00022827"/>
    </source>
</evidence>
<dbReference type="InParanoid" id="A0A0D1Y3W8"/>
<dbReference type="PANTHER" id="PTHR48083:SF32">
    <property type="entry name" value="ACYL-COA DEHYDROGENASE NM DOMAIN-LIKE PROTEIN"/>
    <property type="match status" value="1"/>
</dbReference>
<dbReference type="Gene3D" id="1.20.140.10">
    <property type="entry name" value="Butyryl-CoA Dehydrogenase, subunit A, domain 3"/>
    <property type="match status" value="1"/>
</dbReference>
<dbReference type="VEuPathDB" id="FungiDB:PV09_00488"/>
<evidence type="ECO:0000256" key="5">
    <source>
        <dbReference type="ARBA" id="ARBA00023002"/>
    </source>
</evidence>
<dbReference type="Gene3D" id="2.40.110.10">
    <property type="entry name" value="Butyryl-CoA Dehydrogenase, subunit A, domain 2"/>
    <property type="match status" value="1"/>
</dbReference>
<evidence type="ECO:0000259" key="9">
    <source>
        <dbReference type="Pfam" id="PF02771"/>
    </source>
</evidence>
<comment type="cofactor">
    <cofactor evidence="1 6">
        <name>FAD</name>
        <dbReference type="ChEBI" id="CHEBI:57692"/>
    </cofactor>
</comment>
<evidence type="ECO:0000313" key="11">
    <source>
        <dbReference type="Proteomes" id="UP000053259"/>
    </source>
</evidence>
<keyword evidence="3 6" id="KW-0285">Flavoprotein</keyword>
<feature type="domain" description="Acyl-CoA dehydrogenase/oxidase N-terminal" evidence="9">
    <location>
        <begin position="26"/>
        <end position="149"/>
    </location>
</feature>
<dbReference type="InterPro" id="IPR006091">
    <property type="entry name" value="Acyl-CoA_Oxase/DH_mid-dom"/>
</dbReference>
<protein>
    <recommendedName>
        <fullName evidence="12">Acyl-CoA dehydrogenase</fullName>
    </recommendedName>
</protein>
<dbReference type="EMBL" id="KN847529">
    <property type="protein sequence ID" value="KIW09621.1"/>
    <property type="molecule type" value="Genomic_DNA"/>
</dbReference>
<evidence type="ECO:0000313" key="10">
    <source>
        <dbReference type="EMBL" id="KIW09621.1"/>
    </source>
</evidence>
<evidence type="ECO:0000256" key="3">
    <source>
        <dbReference type="ARBA" id="ARBA00022630"/>
    </source>
</evidence>
<evidence type="ECO:0000256" key="1">
    <source>
        <dbReference type="ARBA" id="ARBA00001974"/>
    </source>
</evidence>
<dbReference type="SUPFAM" id="SSF56645">
    <property type="entry name" value="Acyl-CoA dehydrogenase NM domain-like"/>
    <property type="match status" value="1"/>
</dbReference>
<sequence length="464" mass="51263">MANKLNLPASQRIPPIAAPFVSDRAKKTLDLVEKFVEEECMPAEAVFAQQVGKTTEERFNAHPQIMEELKAKAKKLGLWNMFLPKNHFKEGAGFSNLEYGLMAEILGKSPIASEATNCAAPDTGNMEVLAKYGTEEQKKKWLVPLLEGKIRSAFLMTEPEVASSDATNIELKIHREGNSWVLNGQKWWSSGAGDPRCEIYIVMGKNDPNNPDPYKQQSVILVPHNTPGITIHRMLSVFGYDDAPHGHGHITFKNVRVPLENIVLGPGRGFEIIQGRLGPGRIHHAMRSIGAAELALDYFLARINDERKKPFKKLLSEHGIMLERVAQSRIDIDSARLVVLNAAIAIDNANAKAALKEIAISKILVPKTLLETIDKAIQAYGGAGVCQDTPLPRMYASGRTMRIVDGPDEVHMLQLGRNENKRGKIVAEKLARQKAASEKLLEKYGLSKKDPLYLGRSTGESSKL</sequence>
<evidence type="ECO:0000259" key="7">
    <source>
        <dbReference type="Pfam" id="PF00441"/>
    </source>
</evidence>
<dbReference type="Pfam" id="PF00441">
    <property type="entry name" value="Acyl-CoA_dh_1"/>
    <property type="match status" value="1"/>
</dbReference>
<dbReference type="GO" id="GO:0005737">
    <property type="term" value="C:cytoplasm"/>
    <property type="evidence" value="ECO:0007669"/>
    <property type="project" value="TreeGrafter"/>
</dbReference>
<dbReference type="AlphaFoldDB" id="A0A0D1Y3W8"/>
<dbReference type="Gene3D" id="1.10.540.10">
    <property type="entry name" value="Acyl-CoA dehydrogenase/oxidase, N-terminal domain"/>
    <property type="match status" value="1"/>
</dbReference>
<dbReference type="Pfam" id="PF02771">
    <property type="entry name" value="Acyl-CoA_dh_N"/>
    <property type="match status" value="1"/>
</dbReference>
<keyword evidence="4 6" id="KW-0274">FAD</keyword>